<proteinExistence type="predicted"/>
<protein>
    <submittedName>
        <fullName evidence="1">DUF5947 family protein</fullName>
    </submittedName>
</protein>
<name>A0ABW9FBG9_9NOCA</name>
<gene>
    <name evidence="1" type="ORF">ABEU20_001212</name>
</gene>
<dbReference type="InterPro" id="IPR045991">
    <property type="entry name" value="DUF5947"/>
</dbReference>
<keyword evidence="2" id="KW-1185">Reference proteome</keyword>
<comment type="caution">
    <text evidence="1">The sequence shown here is derived from an EMBL/GenBank/DDBJ whole genome shotgun (WGS) entry which is preliminary data.</text>
</comment>
<organism evidence="1 2">
    <name type="scientific">Rhodococcus parequi</name>
    <dbReference type="NCBI Taxonomy" id="3137122"/>
    <lineage>
        <taxon>Bacteria</taxon>
        <taxon>Bacillati</taxon>
        <taxon>Actinomycetota</taxon>
        <taxon>Actinomycetes</taxon>
        <taxon>Mycobacteriales</taxon>
        <taxon>Nocardiaceae</taxon>
        <taxon>Rhodococcus</taxon>
    </lineage>
</organism>
<evidence type="ECO:0000313" key="1">
    <source>
        <dbReference type="EMBL" id="MFM1722654.1"/>
    </source>
</evidence>
<accession>A0ABW9FBG9</accession>
<sequence>MTGSSGRRTPSGSALGVLRRIAAERPAQVAGERCEMCAVPIADEHSHVVNMAGRQLMCVCRPCYLLFAEPGAELKYRAVPERYLSFPDFSLGPGRWDALEIPVGLAFFFRNSDQDRTVAFYPGPAGATESELPIDAWAAVLDDNAALATAVPDVEALLIRIPQSGPAGAECHLLPIDACYELVGRLRRRWRGFDGGQDARAELDDFFTRIERRSVAIPEGGAS</sequence>
<dbReference type="Pfam" id="PF19372">
    <property type="entry name" value="DUF5947"/>
    <property type="match status" value="1"/>
</dbReference>
<dbReference type="RefSeq" id="WP_420163242.1">
    <property type="nucleotide sequence ID" value="NZ_JBDLNV010000002.1"/>
</dbReference>
<dbReference type="Proteomes" id="UP001629745">
    <property type="component" value="Unassembled WGS sequence"/>
</dbReference>
<dbReference type="EMBL" id="JBDLNV010000002">
    <property type="protein sequence ID" value="MFM1722654.1"/>
    <property type="molecule type" value="Genomic_DNA"/>
</dbReference>
<reference evidence="1 2" key="1">
    <citation type="submission" date="2023-11" db="EMBL/GenBank/DDBJ databases">
        <authorList>
            <person name="Val-Calvo J."/>
            <person name="Scortti M."/>
            <person name="Vazquez-Boland J."/>
        </authorList>
    </citation>
    <scope>NUCLEOTIDE SEQUENCE [LARGE SCALE GENOMIC DNA]</scope>
    <source>
        <strain evidence="1 2">PAM 2766</strain>
    </source>
</reference>
<evidence type="ECO:0000313" key="2">
    <source>
        <dbReference type="Proteomes" id="UP001629745"/>
    </source>
</evidence>